<comment type="caution">
    <text evidence="2">The sequence shown here is derived from an EMBL/GenBank/DDBJ whole genome shotgun (WGS) entry which is preliminary data.</text>
</comment>
<feature type="transmembrane region" description="Helical" evidence="1">
    <location>
        <begin position="41"/>
        <end position="60"/>
    </location>
</feature>
<evidence type="ECO:0000313" key="3">
    <source>
        <dbReference type="Proteomes" id="UP000534286"/>
    </source>
</evidence>
<sequence length="264" mass="28173">MTITESDLREILRREGEDGLHGGVTVADVDRRARRIRRRRAGVLGGVAALGIVAAAAFALPAAGTATVVPGDPWTGVMAQPSPVLPTVSWPIGDPVPSRKLAGRDYTAAGTREKLQVRAGDAPIGARVTCYGPLRRVLIWVDGGTPLRQYCGEIPGGPLFVGWAEIRKQAREHVVSVAVLPGEVDTAGKQVEDMLAETDELFDGWQERLAGGKEFPLEWSIEVNELTYPPCRDNVRQVDPATGRMVVLRCPEGAGKAADGEPAG</sequence>
<evidence type="ECO:0000256" key="1">
    <source>
        <dbReference type="SAM" id="Phobius"/>
    </source>
</evidence>
<evidence type="ECO:0000313" key="2">
    <source>
        <dbReference type="EMBL" id="MBB4935904.1"/>
    </source>
</evidence>
<keyword evidence="1" id="KW-1133">Transmembrane helix</keyword>
<dbReference type="AlphaFoldDB" id="A0A7W7RPP1"/>
<name>A0A7W7RPP1_9ACTN</name>
<reference evidence="2 3" key="1">
    <citation type="submission" date="2020-08" db="EMBL/GenBank/DDBJ databases">
        <title>Sequencing the genomes of 1000 actinobacteria strains.</title>
        <authorList>
            <person name="Klenk H.-P."/>
        </authorList>
    </citation>
    <scope>NUCLEOTIDE SEQUENCE [LARGE SCALE GENOMIC DNA]</scope>
    <source>
        <strain evidence="2 3">DSM 43023</strain>
    </source>
</reference>
<dbReference type="Proteomes" id="UP000534286">
    <property type="component" value="Unassembled WGS sequence"/>
</dbReference>
<proteinExistence type="predicted"/>
<dbReference type="EMBL" id="JACHJU010000001">
    <property type="protein sequence ID" value="MBB4935904.1"/>
    <property type="molecule type" value="Genomic_DNA"/>
</dbReference>
<accession>A0A7W7RPP1</accession>
<protein>
    <submittedName>
        <fullName evidence="2">Uncharacterized protein</fullName>
    </submittedName>
</protein>
<dbReference type="RefSeq" id="WP_184752117.1">
    <property type="nucleotide sequence ID" value="NZ_BAABEK010000019.1"/>
</dbReference>
<keyword evidence="3" id="KW-1185">Reference proteome</keyword>
<keyword evidence="1" id="KW-0472">Membrane</keyword>
<organism evidence="2 3">
    <name type="scientific">Streptosporangium album</name>
    <dbReference type="NCBI Taxonomy" id="47479"/>
    <lineage>
        <taxon>Bacteria</taxon>
        <taxon>Bacillati</taxon>
        <taxon>Actinomycetota</taxon>
        <taxon>Actinomycetes</taxon>
        <taxon>Streptosporangiales</taxon>
        <taxon>Streptosporangiaceae</taxon>
        <taxon>Streptosporangium</taxon>
    </lineage>
</organism>
<keyword evidence="1" id="KW-0812">Transmembrane</keyword>
<gene>
    <name evidence="2" type="ORF">FHR32_000209</name>
</gene>